<comment type="caution">
    <text evidence="1">The sequence shown here is derived from an EMBL/GenBank/DDBJ whole genome shotgun (WGS) entry which is preliminary data.</text>
</comment>
<accession>A0A9P7J2C9</accession>
<evidence type="ECO:0000313" key="1">
    <source>
        <dbReference type="EMBL" id="KAG1799501.1"/>
    </source>
</evidence>
<organism evidence="1 2">
    <name type="scientific">Suillus subaureus</name>
    <dbReference type="NCBI Taxonomy" id="48587"/>
    <lineage>
        <taxon>Eukaryota</taxon>
        <taxon>Fungi</taxon>
        <taxon>Dikarya</taxon>
        <taxon>Basidiomycota</taxon>
        <taxon>Agaricomycotina</taxon>
        <taxon>Agaricomycetes</taxon>
        <taxon>Agaricomycetidae</taxon>
        <taxon>Boletales</taxon>
        <taxon>Suillineae</taxon>
        <taxon>Suillaceae</taxon>
        <taxon>Suillus</taxon>
    </lineage>
</organism>
<gene>
    <name evidence="1" type="ORF">BJ212DRAFT_1402170</name>
</gene>
<proteinExistence type="predicted"/>
<dbReference type="AlphaFoldDB" id="A0A9P7J2C9"/>
<sequence>MCTRRKRVTFVVCPRVLYPSDGSRSYRTELYWNIMTIDTSLNNQKSGFRRVTGFWSLICDFSSDLCIVSYNGIQLISIMIQDVSGNAMQSPSHQVYWNHDALDIMRFVSASLHANHIFLCLNILAQ</sequence>
<dbReference type="RefSeq" id="XP_041185722.1">
    <property type="nucleotide sequence ID" value="XM_041337349.1"/>
</dbReference>
<evidence type="ECO:0000313" key="2">
    <source>
        <dbReference type="Proteomes" id="UP000807769"/>
    </source>
</evidence>
<dbReference type="GeneID" id="64631365"/>
<reference evidence="1" key="1">
    <citation type="journal article" date="2020" name="New Phytol.">
        <title>Comparative genomics reveals dynamic genome evolution in host specialist ectomycorrhizal fungi.</title>
        <authorList>
            <person name="Lofgren L.A."/>
            <person name="Nguyen N.H."/>
            <person name="Vilgalys R."/>
            <person name="Ruytinx J."/>
            <person name="Liao H.L."/>
            <person name="Branco S."/>
            <person name="Kuo A."/>
            <person name="LaButti K."/>
            <person name="Lipzen A."/>
            <person name="Andreopoulos W."/>
            <person name="Pangilinan J."/>
            <person name="Riley R."/>
            <person name="Hundley H."/>
            <person name="Na H."/>
            <person name="Barry K."/>
            <person name="Grigoriev I.V."/>
            <person name="Stajich J.E."/>
            <person name="Kennedy P.G."/>
        </authorList>
    </citation>
    <scope>NUCLEOTIDE SEQUENCE</scope>
    <source>
        <strain evidence="1">MN1</strain>
    </source>
</reference>
<dbReference type="EMBL" id="JABBWG010000146">
    <property type="protein sequence ID" value="KAG1799501.1"/>
    <property type="molecule type" value="Genomic_DNA"/>
</dbReference>
<protein>
    <submittedName>
        <fullName evidence="1">Uncharacterized protein</fullName>
    </submittedName>
</protein>
<dbReference type="Proteomes" id="UP000807769">
    <property type="component" value="Unassembled WGS sequence"/>
</dbReference>
<name>A0A9P7J2C9_9AGAM</name>
<keyword evidence="2" id="KW-1185">Reference proteome</keyword>